<keyword evidence="4" id="KW-0378">Hydrolase</keyword>
<dbReference type="GO" id="GO:0015074">
    <property type="term" value="P:DNA integration"/>
    <property type="evidence" value="ECO:0007669"/>
    <property type="project" value="InterPro"/>
</dbReference>
<dbReference type="InterPro" id="IPR036397">
    <property type="entry name" value="RNaseH_sf"/>
</dbReference>
<dbReference type="EMBL" id="AC145366">
    <property type="protein sequence ID" value="AAX96781.1"/>
    <property type="molecule type" value="Genomic_DNA"/>
</dbReference>
<dbReference type="PANTHER" id="PTHR42648">
    <property type="entry name" value="TRANSPOSASE, PUTATIVE-RELATED"/>
    <property type="match status" value="1"/>
</dbReference>
<dbReference type="SUPFAM" id="SSF53098">
    <property type="entry name" value="Ribonuclease H-like"/>
    <property type="match status" value="1"/>
</dbReference>
<evidence type="ECO:0000313" key="8">
    <source>
        <dbReference type="Proteomes" id="UP000000763"/>
    </source>
</evidence>
<dbReference type="Pfam" id="PF14223">
    <property type="entry name" value="Retrotran_gag_2"/>
    <property type="match status" value="1"/>
</dbReference>
<name>Q2R7P6_ORYSJ</name>
<dbReference type="InterPro" id="IPR013103">
    <property type="entry name" value="RVT_2"/>
</dbReference>
<reference evidence="8" key="2">
    <citation type="journal article" date="2008" name="Nucleic Acids Res.">
        <title>The rice annotation project database (RAP-DB): 2008 update.</title>
        <authorList>
            <consortium name="The rice annotation project (RAP)"/>
        </authorList>
    </citation>
    <scope>GENOME REANNOTATION</scope>
    <source>
        <strain evidence="8">cv. Nipponbare</strain>
    </source>
</reference>
<dbReference type="Pfam" id="PF07727">
    <property type="entry name" value="RVT_2"/>
    <property type="match status" value="1"/>
</dbReference>
<dbReference type="InterPro" id="IPR012337">
    <property type="entry name" value="RNaseH-like_sf"/>
</dbReference>
<gene>
    <name evidence="7" type="ordered locus">LOC_Os11g15400</name>
</gene>
<dbReference type="InterPro" id="IPR054722">
    <property type="entry name" value="PolX-like_BBD"/>
</dbReference>
<dbReference type="PROSITE" id="PS50994">
    <property type="entry name" value="INTEGRASE"/>
    <property type="match status" value="1"/>
</dbReference>
<sequence>MASLKYDLSLLDRDIRFSLWQVKMQAVLAQQDLDDALSGFDKTTQDWSGDEKKRGRKALSYIHLHLSNNILQAVLKDETAAGLWLKLEQICMTKDLTSNMYLKQKLFLHKLQDDESVMDHLSTFKEIIAELESMEMKKMIPSEGSNSQAEGLIVRGRQQEKNRKNQSRDKSSSSYRGRSKSRGNYKSCKYCKRDGRDISECWKLQDKDKRTEKYISKGKKEEEGKAAVVTDEKSDAELLVAYADCAQTSDQWILDTACTYHMCPNRDWFATYEAVQGGTVLMGDDTPFGVAGIGIVQIKMFDGCIRILSDVQHIPNLKKSLISLCTLHRKWYKYSGGDRILKGPAAGWFGSSGPEFLSAESGQRKRCCMRGARTSSEARFSRSCLAWLRRTFCICWAWLWDTCSQPNSLQVASKMRARCEPGNQTRPKGSLVVMKADIKSANLYHLQGTTILGNVATVSALLSNSDATNLWHMRLGHMSEIGLAELSKRGLLDGQSIGKLKFCEHCIFGKHNRVKFNTSTHTTEGILDYVHSNLWGPARKTSFGGARYMMTTVDDYSRKVWSYFLKHKYQAFDVFKEWKTMVKKQTERKVKILRTDNGMELCSKIFKSYCKCEGIVRHYTVPHTPQQNGVAERMKRTIISKSRCMLPYVGLPKQFWAEAVSTACYLINRSPSYAIDKKTPIEVWSGSPANYSDLRVFGCIAYAHVDNGKLEPRAIKCIFLGYPSGVKGYKLWCPETKKVVISRNVVFHESVMLYDNPSTNVPVESQEKASVQVEHLISSGHALEKEDVAINQDAPVSEDSDSSIIQQSPKRSIAKDKPKRNTKPPQRYIEEANIVAYALSVVEEIDEQMDVKTAFLHGELEEDIYMEQPEGFVVPGKENLVCRLKKSLRLKKSIYRLKQSPRQCYKRFDSFMLSQKFRRSNYDSCVYLKVVDGSTIYLLLYVDDMLIAAKHKSEISKLKAQLTSEFEMKDLGAAKKILGMEITREKSDYDIEYMSRVPYLSAVGSLMYVMFGRSRDGLVGYVDSDFAGDLNRRRSLTDYVFTIGGCAVSWKTSLQAIVALSTTEAEYMAISEACKEAIWLRGLYTELCGVMSCINIFCNSQSAICLTKDQMFHERTKHIDLRYHFIRGVITEGEVKVCKISTHDNPADMMTKLVPATKFELCSSLVAVTV</sequence>
<dbReference type="Gene3D" id="3.30.420.10">
    <property type="entry name" value="Ribonuclease H-like superfamily/Ribonuclease H"/>
    <property type="match status" value="1"/>
</dbReference>
<accession>Q2R7P6</accession>
<evidence type="ECO:0000259" key="6">
    <source>
        <dbReference type="PROSITE" id="PS50994"/>
    </source>
</evidence>
<dbReference type="Pfam" id="PF25597">
    <property type="entry name" value="SH3_retrovirus"/>
    <property type="match status" value="1"/>
</dbReference>
<keyword evidence="1" id="KW-0645">Protease</keyword>
<dbReference type="CDD" id="cd09272">
    <property type="entry name" value="RNase_HI_RT_Ty1"/>
    <property type="match status" value="1"/>
</dbReference>
<dbReference type="GO" id="GO:0004190">
    <property type="term" value="F:aspartic-type endopeptidase activity"/>
    <property type="evidence" value="ECO:0007669"/>
    <property type="project" value="UniProtKB-KW"/>
</dbReference>
<dbReference type="Proteomes" id="UP000000763">
    <property type="component" value="Chromosome 11"/>
</dbReference>
<protein>
    <submittedName>
        <fullName evidence="7">Retrotransposon protein, putative, Ty1-copia sub-class</fullName>
    </submittedName>
</protein>
<dbReference type="SUPFAM" id="SSF56672">
    <property type="entry name" value="DNA/RNA polymerases"/>
    <property type="match status" value="1"/>
</dbReference>
<evidence type="ECO:0000256" key="5">
    <source>
        <dbReference type="SAM" id="MobiDB-lite"/>
    </source>
</evidence>
<feature type="compositionally biased region" description="Basic and acidic residues" evidence="5">
    <location>
        <begin position="157"/>
        <end position="171"/>
    </location>
</feature>
<feature type="domain" description="Integrase catalytic" evidence="6">
    <location>
        <begin position="517"/>
        <end position="688"/>
    </location>
</feature>
<dbReference type="InterPro" id="IPR057670">
    <property type="entry name" value="SH3_retrovirus"/>
</dbReference>
<dbReference type="Pfam" id="PF13976">
    <property type="entry name" value="gag_pre-integrs"/>
    <property type="match status" value="1"/>
</dbReference>
<evidence type="ECO:0000256" key="1">
    <source>
        <dbReference type="ARBA" id="ARBA00022670"/>
    </source>
</evidence>
<dbReference type="InterPro" id="IPR025724">
    <property type="entry name" value="GAG-pre-integrase_dom"/>
</dbReference>
<dbReference type="Pfam" id="PF00665">
    <property type="entry name" value="rve"/>
    <property type="match status" value="1"/>
</dbReference>
<keyword evidence="2" id="KW-0479">Metal-binding</keyword>
<feature type="region of interest" description="Disordered" evidence="5">
    <location>
        <begin position="140"/>
        <end position="184"/>
    </location>
</feature>
<proteinExistence type="predicted"/>
<dbReference type="GO" id="GO:0046872">
    <property type="term" value="F:metal ion binding"/>
    <property type="evidence" value="ECO:0007669"/>
    <property type="project" value="UniProtKB-KW"/>
</dbReference>
<dbReference type="PANTHER" id="PTHR42648:SF28">
    <property type="entry name" value="TRANSPOSON-ENCODED PROTEIN WITH RIBONUCLEASE H-LIKE AND RETROVIRUS ZINC FINGER-LIKE DOMAINS"/>
    <property type="match status" value="1"/>
</dbReference>
<dbReference type="Pfam" id="PF22936">
    <property type="entry name" value="Pol_BBD"/>
    <property type="match status" value="1"/>
</dbReference>
<evidence type="ECO:0000256" key="3">
    <source>
        <dbReference type="ARBA" id="ARBA00022750"/>
    </source>
</evidence>
<dbReference type="InterPro" id="IPR039537">
    <property type="entry name" value="Retrotran_Ty1/copia-like"/>
</dbReference>
<reference evidence="8" key="1">
    <citation type="journal article" date="2005" name="Nature">
        <title>The map-based sequence of the rice genome.</title>
        <authorList>
            <consortium name="International rice genome sequencing project (IRGSP)"/>
            <person name="Matsumoto T."/>
            <person name="Wu J."/>
            <person name="Kanamori H."/>
            <person name="Katayose Y."/>
            <person name="Fujisawa M."/>
            <person name="Namiki N."/>
            <person name="Mizuno H."/>
            <person name="Yamamoto K."/>
            <person name="Antonio B.A."/>
            <person name="Baba T."/>
            <person name="Sakata K."/>
            <person name="Nagamura Y."/>
            <person name="Aoki H."/>
            <person name="Arikawa K."/>
            <person name="Arita K."/>
            <person name="Bito T."/>
            <person name="Chiden Y."/>
            <person name="Fujitsuka N."/>
            <person name="Fukunaka R."/>
            <person name="Hamada M."/>
            <person name="Harada C."/>
            <person name="Hayashi A."/>
            <person name="Hijishita S."/>
            <person name="Honda M."/>
            <person name="Hosokawa S."/>
            <person name="Ichikawa Y."/>
            <person name="Idonuma A."/>
            <person name="Iijima M."/>
            <person name="Ikeda M."/>
            <person name="Ikeno M."/>
            <person name="Ito K."/>
            <person name="Ito S."/>
            <person name="Ito T."/>
            <person name="Ito Y."/>
            <person name="Ito Y."/>
            <person name="Iwabuchi A."/>
            <person name="Kamiya K."/>
            <person name="Karasawa W."/>
            <person name="Kurita K."/>
            <person name="Katagiri S."/>
            <person name="Kikuta A."/>
            <person name="Kobayashi H."/>
            <person name="Kobayashi N."/>
            <person name="Machita K."/>
            <person name="Maehara T."/>
            <person name="Masukawa M."/>
            <person name="Mizubayashi T."/>
            <person name="Mukai Y."/>
            <person name="Nagasaki H."/>
            <person name="Nagata Y."/>
            <person name="Naito S."/>
            <person name="Nakashima M."/>
            <person name="Nakama Y."/>
            <person name="Nakamichi Y."/>
            <person name="Nakamura M."/>
            <person name="Meguro A."/>
            <person name="Negishi M."/>
            <person name="Ohta I."/>
            <person name="Ohta T."/>
            <person name="Okamoto M."/>
            <person name="Ono N."/>
            <person name="Saji S."/>
            <person name="Sakaguchi M."/>
            <person name="Sakai K."/>
            <person name="Shibata M."/>
            <person name="Shimokawa T."/>
            <person name="Song J."/>
            <person name="Takazaki Y."/>
            <person name="Terasawa K."/>
            <person name="Tsugane M."/>
            <person name="Tsuji K."/>
            <person name="Ueda S."/>
            <person name="Waki K."/>
            <person name="Yamagata H."/>
            <person name="Yamamoto M."/>
            <person name="Yamamoto S."/>
            <person name="Yamane H."/>
            <person name="Yoshiki S."/>
            <person name="Yoshihara R."/>
            <person name="Yukawa K."/>
            <person name="Zhong H."/>
            <person name="Yano M."/>
            <person name="Yuan Q."/>
            <person name="Ouyang S."/>
            <person name="Liu J."/>
            <person name="Jones K.M."/>
            <person name="Gansberger K."/>
            <person name="Moffat K."/>
            <person name="Hill J."/>
            <person name="Bera J."/>
            <person name="Fadrosh D."/>
            <person name="Jin S."/>
            <person name="Johri S."/>
            <person name="Kim M."/>
            <person name="Overton L."/>
            <person name="Reardon M."/>
            <person name="Tsitrin T."/>
            <person name="Vuong H."/>
            <person name="Weaver B."/>
            <person name="Ciecko A."/>
            <person name="Tallon L."/>
            <person name="Jackson J."/>
            <person name="Pai G."/>
            <person name="Aken S.V."/>
            <person name="Utterback T."/>
            <person name="Reidmuller S."/>
            <person name="Feldblyum T."/>
            <person name="Hsiao J."/>
            <person name="Zismann V."/>
            <person name="Iobst S."/>
            <person name="de Vazeille A.R."/>
            <person name="Buell C.R."/>
            <person name="Ying K."/>
            <person name="Li Y."/>
            <person name="Lu T."/>
            <person name="Huang Y."/>
            <person name="Zhao Q."/>
            <person name="Feng Q."/>
            <person name="Zhang L."/>
            <person name="Zhu J."/>
            <person name="Weng Q."/>
            <person name="Mu J."/>
            <person name="Lu Y."/>
            <person name="Fan D."/>
            <person name="Liu Y."/>
            <person name="Guan J."/>
            <person name="Zhang Y."/>
            <person name="Yu S."/>
            <person name="Liu X."/>
            <person name="Zhang Y."/>
            <person name="Hong G."/>
            <person name="Han B."/>
            <person name="Choisne N."/>
            <person name="Demange N."/>
            <person name="Orjeda G."/>
            <person name="Samain S."/>
            <person name="Cattolico L."/>
            <person name="Pelletier E."/>
            <person name="Couloux A."/>
            <person name="Segurens B."/>
            <person name="Wincker P."/>
            <person name="D'Hont A."/>
            <person name="Scarpelli C."/>
            <person name="Weissenbach J."/>
            <person name="Salanoubat M."/>
            <person name="Quetier F."/>
            <person name="Yu Y."/>
            <person name="Kim H.R."/>
            <person name="Rambo T."/>
            <person name="Currie J."/>
            <person name="Collura K."/>
            <person name="Luo M."/>
            <person name="Yang T."/>
            <person name="Ammiraju J.S.S."/>
            <person name="Engler F."/>
            <person name="Soderlund C."/>
            <person name="Wing R.A."/>
            <person name="Palmer L.E."/>
            <person name="de la Bastide M."/>
            <person name="Spiegel L."/>
            <person name="Nascimento L."/>
            <person name="Zutavern T."/>
            <person name="O'Shaughnessy A."/>
            <person name="Dike S."/>
            <person name="Dedhia N."/>
            <person name="Preston R."/>
            <person name="Balija V."/>
            <person name="McCombie W.R."/>
            <person name="Chow T."/>
            <person name="Chen H."/>
            <person name="Chung M."/>
            <person name="Chen C."/>
            <person name="Shaw J."/>
            <person name="Wu H."/>
            <person name="Hsiao K."/>
            <person name="Chao Y."/>
            <person name="Chu M."/>
            <person name="Cheng C."/>
            <person name="Hour A."/>
            <person name="Lee P."/>
            <person name="Lin S."/>
            <person name="Lin Y."/>
            <person name="Liou J."/>
            <person name="Liu S."/>
            <person name="Hsing Y."/>
            <person name="Raghuvanshi S."/>
            <person name="Mohanty A."/>
            <person name="Bharti A.K."/>
            <person name="Gaur A."/>
            <person name="Gupta V."/>
            <person name="Kumar D."/>
            <person name="Ravi V."/>
            <person name="Vij S."/>
            <person name="Kapur A."/>
            <person name="Khurana P."/>
            <person name="Khurana P."/>
            <person name="Khurana J.P."/>
            <person name="Tyagi A.K."/>
            <person name="Gaikwad K."/>
            <person name="Singh A."/>
            <person name="Dalal V."/>
            <person name="Srivastava S."/>
            <person name="Dixit A."/>
            <person name="Pal A.K."/>
            <person name="Ghazi I.A."/>
            <person name="Yadav M."/>
            <person name="Pandit A."/>
            <person name="Bhargava A."/>
            <person name="Sureshbabu K."/>
            <person name="Batra K."/>
            <person name="Sharma T.R."/>
            <person name="Mohapatra T."/>
            <person name="Singh N.K."/>
            <person name="Messing J."/>
            <person name="Nelson A.B."/>
            <person name="Fuks G."/>
            <person name="Kavchok S."/>
            <person name="Keizer G."/>
            <person name="Linton E."/>
            <person name="Llaca V."/>
            <person name="Song R."/>
            <person name="Tanyolac B."/>
            <person name="Young S."/>
            <person name="Ho-Il K."/>
            <person name="Hahn J.H."/>
            <person name="Sangsakoo G."/>
            <person name="Vanavichit A."/>
            <person name="de Mattos Luiz.A.T."/>
            <person name="Zimmer P.D."/>
            <person name="Malone G."/>
            <person name="Dellagostin O."/>
            <person name="de Oliveira A.C."/>
            <person name="Bevan M."/>
            <person name="Bancroft I."/>
            <person name="Minx P."/>
            <person name="Cordum H."/>
            <person name="Wilson R."/>
            <person name="Cheng Z."/>
            <person name="Jin W."/>
            <person name="Jiang J."/>
            <person name="Leong S.A."/>
            <person name="Iwama H."/>
            <person name="Gojobori T."/>
            <person name="Itoh T."/>
            <person name="Niimura Y."/>
            <person name="Fujii Y."/>
            <person name="Habara T."/>
            <person name="Sakai H."/>
            <person name="Sato Y."/>
            <person name="Wilson G."/>
            <person name="Kumar K."/>
            <person name="McCouch S."/>
            <person name="Juretic N."/>
            <person name="Hoen D."/>
            <person name="Wright S."/>
            <person name="Bruskiewich R."/>
            <person name="Bureau T."/>
            <person name="Miyao A."/>
            <person name="Hirochika H."/>
            <person name="Nishikawa T."/>
            <person name="Kadowaki K."/>
            <person name="Sugiura M."/>
            <person name="Burr B."/>
            <person name="Sasaki T."/>
        </authorList>
    </citation>
    <scope>NUCLEOTIDE SEQUENCE [LARGE SCALE GENOMIC DNA]</scope>
    <source>
        <strain evidence="8">cv. Nipponbare</strain>
    </source>
</reference>
<evidence type="ECO:0000256" key="2">
    <source>
        <dbReference type="ARBA" id="ARBA00022723"/>
    </source>
</evidence>
<feature type="region of interest" description="Disordered" evidence="5">
    <location>
        <begin position="794"/>
        <end position="826"/>
    </location>
</feature>
<dbReference type="AlphaFoldDB" id="Q2R7P6"/>
<organism evidence="7 8">
    <name type="scientific">Oryza sativa subsp. japonica</name>
    <name type="common">Rice</name>
    <dbReference type="NCBI Taxonomy" id="39947"/>
    <lineage>
        <taxon>Eukaryota</taxon>
        <taxon>Viridiplantae</taxon>
        <taxon>Streptophyta</taxon>
        <taxon>Embryophyta</taxon>
        <taxon>Tracheophyta</taxon>
        <taxon>Spermatophyta</taxon>
        <taxon>Magnoliopsida</taxon>
        <taxon>Liliopsida</taxon>
        <taxon>Poales</taxon>
        <taxon>Poaceae</taxon>
        <taxon>BOP clade</taxon>
        <taxon>Oryzoideae</taxon>
        <taxon>Oryzeae</taxon>
        <taxon>Oryzinae</taxon>
        <taxon>Oryza</taxon>
        <taxon>Oryza sativa</taxon>
    </lineage>
</organism>
<dbReference type="GO" id="GO:0003676">
    <property type="term" value="F:nucleic acid binding"/>
    <property type="evidence" value="ECO:0007669"/>
    <property type="project" value="InterPro"/>
</dbReference>
<dbReference type="InterPro" id="IPR001584">
    <property type="entry name" value="Integrase_cat-core"/>
</dbReference>
<dbReference type="GO" id="GO:0006508">
    <property type="term" value="P:proteolysis"/>
    <property type="evidence" value="ECO:0007669"/>
    <property type="project" value="UniProtKB-KW"/>
</dbReference>
<dbReference type="InterPro" id="IPR043502">
    <property type="entry name" value="DNA/RNA_pol_sf"/>
</dbReference>
<keyword evidence="3" id="KW-0064">Aspartyl protease</keyword>
<evidence type="ECO:0000256" key="4">
    <source>
        <dbReference type="ARBA" id="ARBA00022801"/>
    </source>
</evidence>
<evidence type="ECO:0000313" key="7">
    <source>
        <dbReference type="EMBL" id="AAX96781.1"/>
    </source>
</evidence>